<reference evidence="3" key="1">
    <citation type="submission" date="2010-04" db="EMBL/GenBank/DDBJ databases">
        <title>Complete genome sequence of Nitrosococcus halophilus Nc4, a salt-adapted, aerobic obligate ammonia-oxidizing sulfur purple bacterium.</title>
        <authorList>
            <consortium name="US DOE Joint Genome Institute"/>
            <person name="Campbell M.A."/>
            <person name="Malfatti S.A."/>
            <person name="Chain P.S.G."/>
            <person name="Heidelberg J.F."/>
            <person name="Ward B.B."/>
            <person name="Klotz M.G."/>
        </authorList>
    </citation>
    <scope>NUCLEOTIDE SEQUENCE [LARGE SCALE GENOMIC DNA]</scope>
    <source>
        <strain evidence="3">Nc4</strain>
    </source>
</reference>
<dbReference type="HOGENOM" id="CLU_029703_1_0_6"/>
<evidence type="ECO:0000313" key="2">
    <source>
        <dbReference type="EMBL" id="ADE14569.1"/>
    </source>
</evidence>
<evidence type="ECO:0000313" key="3">
    <source>
        <dbReference type="Proteomes" id="UP000001844"/>
    </source>
</evidence>
<dbReference type="AlphaFoldDB" id="D5C112"/>
<dbReference type="KEGG" id="nhl:Nhal_1418"/>
<dbReference type="Proteomes" id="UP000001844">
    <property type="component" value="Chromosome"/>
</dbReference>
<gene>
    <name evidence="2" type="ordered locus">Nhal_1418</name>
</gene>
<organism evidence="2 3">
    <name type="scientific">Nitrosococcus halophilus (strain Nc4)</name>
    <dbReference type="NCBI Taxonomy" id="472759"/>
    <lineage>
        <taxon>Bacteria</taxon>
        <taxon>Pseudomonadati</taxon>
        <taxon>Pseudomonadota</taxon>
        <taxon>Gammaproteobacteria</taxon>
        <taxon>Chromatiales</taxon>
        <taxon>Chromatiaceae</taxon>
        <taxon>Nitrosococcus</taxon>
    </lineage>
</organism>
<keyword evidence="3" id="KW-1185">Reference proteome</keyword>
<dbReference type="eggNOG" id="COG0464">
    <property type="taxonomic scope" value="Bacteria"/>
</dbReference>
<evidence type="ECO:0000259" key="1">
    <source>
        <dbReference type="SMART" id="SM00382"/>
    </source>
</evidence>
<dbReference type="STRING" id="472759.Nhal_1418"/>
<dbReference type="SUPFAM" id="SSF52540">
    <property type="entry name" value="P-loop containing nucleoside triphosphate hydrolases"/>
    <property type="match status" value="1"/>
</dbReference>
<feature type="domain" description="AAA+ ATPase" evidence="1">
    <location>
        <begin position="170"/>
        <end position="357"/>
    </location>
</feature>
<dbReference type="Gene3D" id="3.40.50.300">
    <property type="entry name" value="P-loop containing nucleotide triphosphate hydrolases"/>
    <property type="match status" value="1"/>
</dbReference>
<dbReference type="CDD" id="cd00009">
    <property type="entry name" value="AAA"/>
    <property type="match status" value="1"/>
</dbReference>
<dbReference type="RefSeq" id="WP_013032460.1">
    <property type="nucleotide sequence ID" value="NC_013960.1"/>
</dbReference>
<proteinExistence type="predicted"/>
<accession>D5C112</accession>
<protein>
    <submittedName>
        <fullName evidence="2">AAA ATPase</fullName>
    </submittedName>
</protein>
<dbReference type="SMART" id="SM00382">
    <property type="entry name" value="AAA"/>
    <property type="match status" value="1"/>
</dbReference>
<dbReference type="InterPro" id="IPR027417">
    <property type="entry name" value="P-loop_NTPase"/>
</dbReference>
<dbReference type="EMBL" id="CP001798">
    <property type="protein sequence ID" value="ADE14569.1"/>
    <property type="molecule type" value="Genomic_DNA"/>
</dbReference>
<sequence>MDALARQISEQPSMDPMEMKLAALAPRPRTVEETGLSQNFLQALIAKHLYDGGVSTLRELVARTLLAGSILETVLALMRSEAYVEIRGSVDGTTALRYGLTDRGRAFALESLMKSGYLGPAPVSLTQYIQVVQAQSVHHHQVTQAQMQSAFSEIVIRDNLLNQLGPALNSGRAIFVYGPAGTGKTYIAQRLAWMLGDPVLIPHAIAVGDTPIQLFDPIFHQPIKDPEGTPHALFEQGYDPRFVFCQRPAVLTGGELTLDMLEISYEASTKVYQAPLQLKANNGIYLLDDLGRQRVAPVDLFNRWIVPMESQQDYLNLASGKRFPVPFDVILIFSTNLNPSALADEAFLRRLGYKIRFGELNAKEYAAIWRQVCEARGIEFDGELLRYVLEELYGSSPRPLLPCHPRDLLSMALDQACYLEISNQVTKEMLDLAWQSYFVGLESDKS</sequence>
<dbReference type="InterPro" id="IPR003593">
    <property type="entry name" value="AAA+_ATPase"/>
</dbReference>
<name>D5C112_NITHN</name>